<feature type="transmembrane region" description="Helical" evidence="6">
    <location>
        <begin position="151"/>
        <end position="167"/>
    </location>
</feature>
<dbReference type="OrthoDB" id="409173at2759"/>
<dbReference type="PRINTS" id="PR00447">
    <property type="entry name" value="NATRESASSCMP"/>
</dbReference>
<comment type="caution">
    <text evidence="7">The sequence shown here is derived from an EMBL/GenBank/DDBJ whole genome shotgun (WGS) entry which is preliminary data.</text>
</comment>
<dbReference type="EMBL" id="LDAU01000040">
    <property type="protein sequence ID" value="KRX10120.1"/>
    <property type="molecule type" value="Genomic_DNA"/>
</dbReference>
<evidence type="ECO:0000313" key="8">
    <source>
        <dbReference type="Proteomes" id="UP000054937"/>
    </source>
</evidence>
<dbReference type="PANTHER" id="PTHR11706:SF33">
    <property type="entry name" value="NATURAL RESISTANCE-ASSOCIATED MACROPHAGE PROTEIN 2"/>
    <property type="match status" value="1"/>
</dbReference>
<dbReference type="InParanoid" id="A0A0V0R7H9"/>
<evidence type="ECO:0000256" key="3">
    <source>
        <dbReference type="ARBA" id="ARBA00022692"/>
    </source>
</evidence>
<keyword evidence="3 6" id="KW-0812">Transmembrane</keyword>
<dbReference type="GO" id="GO:0034755">
    <property type="term" value="P:iron ion transmembrane transport"/>
    <property type="evidence" value="ECO:0007669"/>
    <property type="project" value="TreeGrafter"/>
</dbReference>
<dbReference type="AlphaFoldDB" id="A0A0V0R7H9"/>
<name>A0A0V0R7H9_PSEPJ</name>
<dbReference type="PANTHER" id="PTHR11706">
    <property type="entry name" value="SOLUTE CARRIER PROTEIN FAMILY 11 MEMBER"/>
    <property type="match status" value="1"/>
</dbReference>
<evidence type="ECO:0008006" key="9">
    <source>
        <dbReference type="Google" id="ProtNLM"/>
    </source>
</evidence>
<reference evidence="7 8" key="1">
    <citation type="journal article" date="2015" name="Sci. Rep.">
        <title>Genome of the facultative scuticociliatosis pathogen Pseudocohnilembus persalinus provides insight into its virulence through horizontal gene transfer.</title>
        <authorList>
            <person name="Xiong J."/>
            <person name="Wang G."/>
            <person name="Cheng J."/>
            <person name="Tian M."/>
            <person name="Pan X."/>
            <person name="Warren A."/>
            <person name="Jiang C."/>
            <person name="Yuan D."/>
            <person name="Miao W."/>
        </authorList>
    </citation>
    <scope>NUCLEOTIDE SEQUENCE [LARGE SCALE GENOMIC DNA]</scope>
    <source>
        <strain evidence="7">36N120E</strain>
    </source>
</reference>
<dbReference type="InterPro" id="IPR001046">
    <property type="entry name" value="NRAMP_fam"/>
</dbReference>
<evidence type="ECO:0000313" key="7">
    <source>
        <dbReference type="EMBL" id="KRX10120.1"/>
    </source>
</evidence>
<keyword evidence="5 6" id="KW-0472">Membrane</keyword>
<evidence type="ECO:0000256" key="6">
    <source>
        <dbReference type="SAM" id="Phobius"/>
    </source>
</evidence>
<sequence length="223" mass="24990">MTYGTFVPTVPKESFVPLVGLVGSILMPHNLYLHSSLMNEPEKQVDKSDEKNFKQLLKFRKIETGLSLLLSFFINLCVISTFAYYSKKGIELDLLTAGEALESSFGDFSKLIWGIGLLASGQSSTLTSTLSGQYIIEGYIDFKMSKFKRAVLTRLVAIIPSLIIAFLHDVSTFNNYLNVLQAIQLPFAIIPLLKLCYDEDIMGYMSFQNMVTWCGKTSTNHLI</sequence>
<feature type="transmembrane region" description="Helical" evidence="6">
    <location>
        <begin position="15"/>
        <end position="33"/>
    </location>
</feature>
<dbReference type="Proteomes" id="UP000054937">
    <property type="component" value="Unassembled WGS sequence"/>
</dbReference>
<dbReference type="GO" id="GO:0005384">
    <property type="term" value="F:manganese ion transmembrane transporter activity"/>
    <property type="evidence" value="ECO:0007669"/>
    <property type="project" value="TreeGrafter"/>
</dbReference>
<keyword evidence="8" id="KW-1185">Reference proteome</keyword>
<gene>
    <name evidence="7" type="ORF">PPERSA_08523</name>
</gene>
<keyword evidence="2" id="KW-0813">Transport</keyword>
<evidence type="ECO:0000256" key="5">
    <source>
        <dbReference type="ARBA" id="ARBA00023136"/>
    </source>
</evidence>
<dbReference type="Pfam" id="PF01566">
    <property type="entry name" value="Nramp"/>
    <property type="match status" value="1"/>
</dbReference>
<evidence type="ECO:0000256" key="2">
    <source>
        <dbReference type="ARBA" id="ARBA00022448"/>
    </source>
</evidence>
<evidence type="ECO:0000256" key="1">
    <source>
        <dbReference type="ARBA" id="ARBA00004141"/>
    </source>
</evidence>
<protein>
    <recommendedName>
        <fullName evidence="9">Natural resistance-associated macrophage protein</fullName>
    </recommendedName>
</protein>
<feature type="transmembrane region" description="Helical" evidence="6">
    <location>
        <begin position="64"/>
        <end position="85"/>
    </location>
</feature>
<dbReference type="GO" id="GO:0005886">
    <property type="term" value="C:plasma membrane"/>
    <property type="evidence" value="ECO:0007669"/>
    <property type="project" value="TreeGrafter"/>
</dbReference>
<dbReference type="GO" id="GO:0015086">
    <property type="term" value="F:cadmium ion transmembrane transporter activity"/>
    <property type="evidence" value="ECO:0007669"/>
    <property type="project" value="TreeGrafter"/>
</dbReference>
<evidence type="ECO:0000256" key="4">
    <source>
        <dbReference type="ARBA" id="ARBA00022989"/>
    </source>
</evidence>
<comment type="subcellular location">
    <subcellularLocation>
        <location evidence="1">Membrane</location>
        <topology evidence="1">Multi-pass membrane protein</topology>
    </subcellularLocation>
</comment>
<keyword evidence="4 6" id="KW-1133">Transmembrane helix</keyword>
<accession>A0A0V0R7H9</accession>
<organism evidence="7 8">
    <name type="scientific">Pseudocohnilembus persalinus</name>
    <name type="common">Ciliate</name>
    <dbReference type="NCBI Taxonomy" id="266149"/>
    <lineage>
        <taxon>Eukaryota</taxon>
        <taxon>Sar</taxon>
        <taxon>Alveolata</taxon>
        <taxon>Ciliophora</taxon>
        <taxon>Intramacronucleata</taxon>
        <taxon>Oligohymenophorea</taxon>
        <taxon>Scuticociliatia</taxon>
        <taxon>Philasterida</taxon>
        <taxon>Pseudocohnilembidae</taxon>
        <taxon>Pseudocohnilembus</taxon>
    </lineage>
</organism>
<proteinExistence type="predicted"/>